<dbReference type="InterPro" id="IPR051169">
    <property type="entry name" value="NADH-Q_oxidoreductase"/>
</dbReference>
<dbReference type="AlphaFoldDB" id="A0A098TNK1"/>
<comment type="similarity">
    <text evidence="2">Belongs to the NADH dehydrogenase family.</text>
</comment>
<comment type="catalytic activity">
    <reaction evidence="7">
        <text>demethylphylloquinone + NADPH + H(+) = demethylphylloquinol + NADP(+)</text>
        <dbReference type="Rhea" id="RHEA:47744"/>
        <dbReference type="ChEBI" id="CHEBI:15378"/>
        <dbReference type="ChEBI" id="CHEBI:31087"/>
        <dbReference type="ChEBI" id="CHEBI:57783"/>
        <dbReference type="ChEBI" id="CHEBI:58349"/>
        <dbReference type="ChEBI" id="CHEBI:87844"/>
        <dbReference type="EC" id="1.6.5.12"/>
    </reaction>
</comment>
<dbReference type="PRINTS" id="PR00411">
    <property type="entry name" value="PNDRDTASEI"/>
</dbReference>
<dbReference type="Pfam" id="PF07992">
    <property type="entry name" value="Pyr_redox_2"/>
    <property type="match status" value="1"/>
</dbReference>
<evidence type="ECO:0000256" key="8">
    <source>
        <dbReference type="ARBA" id="ARBA00066844"/>
    </source>
</evidence>
<evidence type="ECO:0000256" key="4">
    <source>
        <dbReference type="ARBA" id="ARBA00022827"/>
    </source>
</evidence>
<dbReference type="PANTHER" id="PTHR42913">
    <property type="entry name" value="APOPTOSIS-INDUCING FACTOR 1"/>
    <property type="match status" value="1"/>
</dbReference>
<dbReference type="Gene3D" id="3.50.50.100">
    <property type="match status" value="1"/>
</dbReference>
<evidence type="ECO:0000256" key="3">
    <source>
        <dbReference type="ARBA" id="ARBA00022630"/>
    </source>
</evidence>
<evidence type="ECO:0000256" key="1">
    <source>
        <dbReference type="ARBA" id="ARBA00001974"/>
    </source>
</evidence>
<evidence type="ECO:0000313" key="10">
    <source>
        <dbReference type="EMBL" id="KGF73910.1"/>
    </source>
</evidence>
<feature type="domain" description="FAD/NAD(P)-binding" evidence="9">
    <location>
        <begin position="7"/>
        <end position="320"/>
    </location>
</feature>
<evidence type="ECO:0000256" key="2">
    <source>
        <dbReference type="ARBA" id="ARBA00005272"/>
    </source>
</evidence>
<evidence type="ECO:0000313" key="11">
    <source>
        <dbReference type="Proteomes" id="UP000030170"/>
    </source>
</evidence>
<dbReference type="InterPro" id="IPR036188">
    <property type="entry name" value="FAD/NAD-bd_sf"/>
</dbReference>
<dbReference type="GO" id="GO:0019646">
    <property type="term" value="P:aerobic electron transport chain"/>
    <property type="evidence" value="ECO:0007669"/>
    <property type="project" value="TreeGrafter"/>
</dbReference>
<keyword evidence="5" id="KW-0521">NADP</keyword>
<dbReference type="Proteomes" id="UP000030170">
    <property type="component" value="Unassembled WGS sequence"/>
</dbReference>
<evidence type="ECO:0000256" key="5">
    <source>
        <dbReference type="ARBA" id="ARBA00022857"/>
    </source>
</evidence>
<protein>
    <recommendedName>
        <fullName evidence="8">demethylphylloquinone reductase</fullName>
        <ecNumber evidence="8">1.6.5.12</ecNumber>
    </recommendedName>
</protein>
<organism evidence="10 11">
    <name type="scientific">Neosynechococcus sphagnicola sy1</name>
    <dbReference type="NCBI Taxonomy" id="1497020"/>
    <lineage>
        <taxon>Bacteria</taxon>
        <taxon>Bacillati</taxon>
        <taxon>Cyanobacteriota</taxon>
        <taxon>Cyanophyceae</taxon>
        <taxon>Neosynechococcales</taxon>
        <taxon>Neosynechococcaceae</taxon>
        <taxon>Neosynechococcus</taxon>
    </lineage>
</organism>
<keyword evidence="6" id="KW-0560">Oxidoreductase</keyword>
<accession>A0A098TNK1</accession>
<dbReference type="EC" id="1.6.5.12" evidence="8"/>
<dbReference type="GO" id="GO:0003955">
    <property type="term" value="F:NAD(P)H dehydrogenase (quinone) activity"/>
    <property type="evidence" value="ECO:0007669"/>
    <property type="project" value="TreeGrafter"/>
</dbReference>
<dbReference type="SUPFAM" id="SSF51905">
    <property type="entry name" value="FAD/NAD(P)-binding domain"/>
    <property type="match status" value="2"/>
</dbReference>
<dbReference type="FunFam" id="3.50.50.100:FF:000010">
    <property type="entry name" value="Alternative NAD(P)H-ubiquinone oxidoreductase C1, chloroplastic/mitochondrial"/>
    <property type="match status" value="1"/>
</dbReference>
<evidence type="ECO:0000256" key="6">
    <source>
        <dbReference type="ARBA" id="ARBA00023002"/>
    </source>
</evidence>
<comment type="cofactor">
    <cofactor evidence="1">
        <name>FAD</name>
        <dbReference type="ChEBI" id="CHEBI:57692"/>
    </cofactor>
</comment>
<dbReference type="OrthoDB" id="9781621at2"/>
<dbReference type="InterPro" id="IPR023753">
    <property type="entry name" value="FAD/NAD-binding_dom"/>
</dbReference>
<dbReference type="PANTHER" id="PTHR42913:SF4">
    <property type="entry name" value="ALTERNATIVE NAD(P)H-UBIQUINONE OXIDOREDUCTASE C1, CHLOROPLASTIC_MITOCHONDRIAL"/>
    <property type="match status" value="1"/>
</dbReference>
<sequence>MTQQPKRICILGGGFGGLHTALRLSQLPWETQLGHADIETLPPEIVLVDQRDRFLFSPLLYELVTGELQTWEIAPSYSELLANTGVRFRQAAVIGLDLQAKTVQFQDEADLPYDKLVLALGGESPLDLVPGAAEYALPFRVLADAQRLEAALRVLEASPAEKIRVAVVGAGYSGVELACKLADRLQGRGRLRLIEQGCQILRSAPEFNREAAQRALSQRQVWVDLETTIAAIAGDEISLTHQGQTDTIPVDLVLWTVGTKMHPVIQTLPVQKNQRGQLLIASTLQLPDYPDLFALGDMADCRDAEGQQVPATAQVAFQQADYAGWNLWASLTGRPLLPFRYLHLGEMMTLGTDNATFAGLGVTLDGPMAHLVRRLLYLARLPTLDHQLKVGFSWITRPLVDALRQ</sequence>
<keyword evidence="4" id="KW-0274">FAD</keyword>
<evidence type="ECO:0000256" key="7">
    <source>
        <dbReference type="ARBA" id="ARBA00052971"/>
    </source>
</evidence>
<proteinExistence type="inferred from homology"/>
<evidence type="ECO:0000259" key="9">
    <source>
        <dbReference type="Pfam" id="PF07992"/>
    </source>
</evidence>
<reference evidence="10 11" key="1">
    <citation type="journal article" date="2014" name="Mol. Ecol.">
        <title>Evolution of Synechococcus.</title>
        <authorList>
            <person name="Dvorak P."/>
            <person name="Casamatta D."/>
            <person name="Hasler P."/>
            <person name="Poulickova A."/>
            <person name="Ondrej V."/>
            <person name="Sanges R."/>
        </authorList>
    </citation>
    <scope>NUCLEOTIDE SEQUENCE [LARGE SCALE GENOMIC DNA]</scope>
    <source>
        <strain evidence="10 11">CAUP A 1101</strain>
    </source>
</reference>
<gene>
    <name evidence="10" type="ORF">DO97_06060</name>
</gene>
<dbReference type="PRINTS" id="PR00368">
    <property type="entry name" value="FADPNR"/>
</dbReference>
<dbReference type="EMBL" id="JJML01000002">
    <property type="protein sequence ID" value="KGF73910.1"/>
    <property type="molecule type" value="Genomic_DNA"/>
</dbReference>
<keyword evidence="3" id="KW-0285">Flavoprotein</keyword>
<keyword evidence="11" id="KW-1185">Reference proteome</keyword>
<dbReference type="RefSeq" id="WP_036530535.1">
    <property type="nucleotide sequence ID" value="NZ_JJML01000002.1"/>
</dbReference>
<name>A0A098TNK1_9CYAN</name>
<dbReference type="STRING" id="1497020.DO97_06060"/>
<comment type="caution">
    <text evidence="10">The sequence shown here is derived from an EMBL/GenBank/DDBJ whole genome shotgun (WGS) entry which is preliminary data.</text>
</comment>